<comment type="caution">
    <text evidence="4">The sequence shown here is derived from an EMBL/GenBank/DDBJ whole genome shotgun (WGS) entry which is preliminary data.</text>
</comment>
<keyword evidence="1" id="KW-0732">Signal</keyword>
<evidence type="ECO:0000259" key="3">
    <source>
        <dbReference type="Pfam" id="PF08977"/>
    </source>
</evidence>
<protein>
    <submittedName>
        <fullName evidence="4">BofC C-terminal domain-containing protein</fullName>
    </submittedName>
</protein>
<dbReference type="InterPro" id="IPR038118">
    <property type="entry name" value="BOFC_N_sf"/>
</dbReference>
<dbReference type="Proteomes" id="UP001595752">
    <property type="component" value="Unassembled WGS sequence"/>
</dbReference>
<feature type="domain" description="Bypass of forespore C C-terminal" evidence="2">
    <location>
        <begin position="90"/>
        <end position="163"/>
    </location>
</feature>
<evidence type="ECO:0000313" key="5">
    <source>
        <dbReference type="Proteomes" id="UP001595752"/>
    </source>
</evidence>
<dbReference type="Pfam" id="PF08977">
    <property type="entry name" value="BOFC_N"/>
    <property type="match status" value="1"/>
</dbReference>
<accession>A0ABV8B1E4</accession>
<reference evidence="5" key="1">
    <citation type="journal article" date="2019" name="Int. J. Syst. Evol. Microbiol.">
        <title>The Global Catalogue of Microorganisms (GCM) 10K type strain sequencing project: providing services to taxonomists for standard genome sequencing and annotation.</title>
        <authorList>
            <consortium name="The Broad Institute Genomics Platform"/>
            <consortium name="The Broad Institute Genome Sequencing Center for Infectious Disease"/>
            <person name="Wu L."/>
            <person name="Ma J."/>
        </authorList>
    </citation>
    <scope>NUCLEOTIDE SEQUENCE [LARGE SCALE GENOMIC DNA]</scope>
    <source>
        <strain evidence="5">CCUG 61889</strain>
    </source>
</reference>
<dbReference type="InterPro" id="IPR038117">
    <property type="entry name" value="BofC_C_sf"/>
</dbReference>
<dbReference type="Pfam" id="PF08955">
    <property type="entry name" value="BofC_C"/>
    <property type="match status" value="1"/>
</dbReference>
<dbReference type="RefSeq" id="WP_377913099.1">
    <property type="nucleotide sequence ID" value="NZ_JBHRZT010000020.1"/>
</dbReference>
<dbReference type="EMBL" id="JBHRZT010000020">
    <property type="protein sequence ID" value="MFC3883065.1"/>
    <property type="molecule type" value="Genomic_DNA"/>
</dbReference>
<evidence type="ECO:0000256" key="1">
    <source>
        <dbReference type="SAM" id="SignalP"/>
    </source>
</evidence>
<organism evidence="4 5">
    <name type="scientific">Bacillus songklensis</name>
    <dbReference type="NCBI Taxonomy" id="1069116"/>
    <lineage>
        <taxon>Bacteria</taxon>
        <taxon>Bacillati</taxon>
        <taxon>Bacillota</taxon>
        <taxon>Bacilli</taxon>
        <taxon>Bacillales</taxon>
        <taxon>Bacillaceae</taxon>
        <taxon>Bacillus</taxon>
    </lineage>
</organism>
<dbReference type="Gene3D" id="3.10.20.420">
    <property type="entry name" value="Bypass-of-forespore C, N-terminal domain"/>
    <property type="match status" value="1"/>
</dbReference>
<keyword evidence="5" id="KW-1185">Reference proteome</keyword>
<dbReference type="Gene3D" id="3.30.70.1740">
    <property type="entry name" value="Bypass-of-forespore C, C-terminal domain"/>
    <property type="match status" value="1"/>
</dbReference>
<evidence type="ECO:0000259" key="2">
    <source>
        <dbReference type="Pfam" id="PF08955"/>
    </source>
</evidence>
<dbReference type="InterPro" id="IPR015071">
    <property type="entry name" value="BOFC_N"/>
</dbReference>
<feature type="signal peptide" evidence="1">
    <location>
        <begin position="1"/>
        <end position="31"/>
    </location>
</feature>
<evidence type="ECO:0000313" key="4">
    <source>
        <dbReference type="EMBL" id="MFC3883065.1"/>
    </source>
</evidence>
<gene>
    <name evidence="4" type="ORF">ACFOU2_05875</name>
</gene>
<dbReference type="InterPro" id="IPR015050">
    <property type="entry name" value="BofC_C"/>
</dbReference>
<feature type="chain" id="PRO_5047381437" evidence="1">
    <location>
        <begin position="32"/>
        <end position="170"/>
    </location>
</feature>
<name>A0ABV8B1E4_9BACI</name>
<proteinExistence type="predicted"/>
<sequence length="170" mass="19646">MHILIHQRKGLLCFITALLAWVCLAATNVKAAVSEEEFTVFLERVYLDGVVSQEVIRHVDSPKQEILDAYGQWRIIKEGEDELVFRAYIDDISPLLKTNGYFGISIGNMLSIYEGKPNHSTKVIQSFFQIDVERLESYHREELKKGIRVHSKDEYVSLMNFFKDYSLNSP</sequence>
<feature type="domain" description="Bypass-of-forespore C N-terminal" evidence="3">
    <location>
        <begin position="39"/>
        <end position="86"/>
    </location>
</feature>